<gene>
    <name evidence="1" type="ORF">PCOS0759_LOCUS4814</name>
</gene>
<evidence type="ECO:0000313" key="1">
    <source>
        <dbReference type="EMBL" id="CAD9081574.1"/>
    </source>
</evidence>
<organism evidence="1">
    <name type="scientific">Percolomonas cosmopolitus</name>
    <dbReference type="NCBI Taxonomy" id="63605"/>
    <lineage>
        <taxon>Eukaryota</taxon>
        <taxon>Discoba</taxon>
        <taxon>Heterolobosea</taxon>
        <taxon>Tetramitia</taxon>
        <taxon>Eutetramitia</taxon>
        <taxon>Percolomonadidae</taxon>
        <taxon>Percolomonas</taxon>
    </lineage>
</organism>
<reference evidence="1" key="1">
    <citation type="submission" date="2021-01" db="EMBL/GenBank/DDBJ databases">
        <authorList>
            <person name="Corre E."/>
            <person name="Pelletier E."/>
            <person name="Niang G."/>
            <person name="Scheremetjew M."/>
            <person name="Finn R."/>
            <person name="Kale V."/>
            <person name="Holt S."/>
            <person name="Cochrane G."/>
            <person name="Meng A."/>
            <person name="Brown T."/>
            <person name="Cohen L."/>
        </authorList>
    </citation>
    <scope>NUCLEOTIDE SEQUENCE</scope>
    <source>
        <strain evidence="1">WS</strain>
    </source>
</reference>
<accession>A0A7S1KQ22</accession>
<sequence length="552" mass="64271">MTHPAPLSNATYSLLLSYLQPHSLHLLTTTSPQNTLQSLLLSPRNINLHVSHPLIKKDSNRALSVYYYRVLRYYGVLTRYWAFKSFVLLQDFLYHNGGQHQQDQLQLWQDSLTLNTKFVPVLKEFVLGQWIKQFEQKFVREMPIEDFMQKTIGALKFVPHSQYPVLYFVNRLTVDHLLHRKTRIRIMKNGFVVTNVHVCSSVEVSHYIQERQPVTRTMHHQDQIQTAARVVAVTWTWNFSHASNTSTELYQYVNDMAKSFALSGVAIIVCTQDPRHQDVVVQCFDQHNILLLWCEQLDLDIFSLCMGEGSIIEVDEHLRQLRQKCDSNEYCAVPLDVHVQLIQQHVPEDENDAGSVWCFDREMTEKNHRCATILIFGSLEHEVEELFNEIQGQMAHLRTYTTQLEKNIPVVDSGCIFEGHLIRFLRNLSKQLLMRGTISTNNSTTLDTNSRMTLSKMCKIFSNVVEEEPLHIVKNFSHSSQEMHILKVWYDQLDLEAKNQSVNHTPGLYLTETGLQDYPPKHIHLWKECHHILHSTFELLGVLLRTRIEAEE</sequence>
<proteinExistence type="predicted"/>
<protein>
    <submittedName>
        <fullName evidence="1">Uncharacterized protein</fullName>
    </submittedName>
</protein>
<dbReference type="EMBL" id="HBGD01005809">
    <property type="protein sequence ID" value="CAD9081574.1"/>
    <property type="molecule type" value="Transcribed_RNA"/>
</dbReference>
<dbReference type="AlphaFoldDB" id="A0A7S1KQ22"/>
<name>A0A7S1KQ22_9EUKA</name>